<dbReference type="Pfam" id="PF08237">
    <property type="entry name" value="PE-PPE"/>
    <property type="match status" value="1"/>
</dbReference>
<gene>
    <name evidence="4" type="ORF">H7K45_18525</name>
</gene>
<keyword evidence="5" id="KW-1185">Reference proteome</keyword>
<evidence type="ECO:0000313" key="4">
    <source>
        <dbReference type="EMBL" id="MCV7422543.1"/>
    </source>
</evidence>
<protein>
    <submittedName>
        <fullName evidence="4">PE-PPE domain-containing protein</fullName>
    </submittedName>
</protein>
<feature type="compositionally biased region" description="Acidic residues" evidence="1">
    <location>
        <begin position="327"/>
        <end position="342"/>
    </location>
</feature>
<dbReference type="SUPFAM" id="SSF53474">
    <property type="entry name" value="alpha/beta-Hydrolases"/>
    <property type="match status" value="1"/>
</dbReference>
<dbReference type="RefSeq" id="WP_263997375.1">
    <property type="nucleotide sequence ID" value="NZ_JACKVK010000009.1"/>
</dbReference>
<dbReference type="AlphaFoldDB" id="A0A9X3C2E3"/>
<proteinExistence type="predicted"/>
<dbReference type="InterPro" id="IPR013228">
    <property type="entry name" value="PE-PPE_C"/>
</dbReference>
<sequence length="342" mass="35557">MLRRIASVVAVALIAVVPGFAAAAPITFTLGGTYQLVDGGQPVPPLDLSGVLGGRFDDGPAVSVPFPASVIGMDQSVAEGAKNVVAQLQSTSGEKRVLGLSQGAIAIAEAKRRLMELPEDQRPAAETVTFVAIADPTRPGHGALAQLGYQTAETPYDTVYFTREYDGLADLPDRFNVLALVNAAAGIVYLHPYYGDLPADLPVKNTSTTVNGAGATITDVLIPTQHLPMLQPLRNLGINVDGLEATLKPMVDAGYSRNDVGSEPPAAAAVKKHRNVQASDAAHEVAHRTPTSTKTADDRDDDERPGSATPDPLTTAPDLNAPSDGPEAGDADDAPDTNDADD</sequence>
<feature type="region of interest" description="Disordered" evidence="1">
    <location>
        <begin position="273"/>
        <end position="342"/>
    </location>
</feature>
<feature type="domain" description="PE-PPE" evidence="3">
    <location>
        <begin position="70"/>
        <end position="256"/>
    </location>
</feature>
<accession>A0A9X3C2E3</accession>
<comment type="caution">
    <text evidence="4">The sequence shown here is derived from an EMBL/GenBank/DDBJ whole genome shotgun (WGS) entry which is preliminary data.</text>
</comment>
<evidence type="ECO:0000313" key="5">
    <source>
        <dbReference type="Proteomes" id="UP001141629"/>
    </source>
</evidence>
<feature type="signal peptide" evidence="2">
    <location>
        <begin position="1"/>
        <end position="23"/>
    </location>
</feature>
<reference evidence="4" key="1">
    <citation type="submission" date="2020-07" db="EMBL/GenBank/DDBJ databases">
        <authorList>
            <person name="Pettersson B.M.F."/>
            <person name="Behra P.R.K."/>
            <person name="Ramesh M."/>
            <person name="Das S."/>
            <person name="Dasgupta S."/>
            <person name="Kirsebom L.A."/>
        </authorList>
    </citation>
    <scope>NUCLEOTIDE SEQUENCE</scope>
    <source>
        <strain evidence="4">DSM 44838</strain>
    </source>
</reference>
<dbReference type="Proteomes" id="UP001141629">
    <property type="component" value="Unassembled WGS sequence"/>
</dbReference>
<evidence type="ECO:0000256" key="2">
    <source>
        <dbReference type="SAM" id="SignalP"/>
    </source>
</evidence>
<evidence type="ECO:0000256" key="1">
    <source>
        <dbReference type="SAM" id="MobiDB-lite"/>
    </source>
</evidence>
<dbReference type="Gene3D" id="3.40.50.1820">
    <property type="entry name" value="alpha/beta hydrolase"/>
    <property type="match status" value="1"/>
</dbReference>
<evidence type="ECO:0000259" key="3">
    <source>
        <dbReference type="Pfam" id="PF08237"/>
    </source>
</evidence>
<dbReference type="EMBL" id="JACKVK010000009">
    <property type="protein sequence ID" value="MCV7422543.1"/>
    <property type="molecule type" value="Genomic_DNA"/>
</dbReference>
<reference evidence="4" key="2">
    <citation type="journal article" date="2022" name="BMC Genomics">
        <title>Comparative genome analysis of mycobacteria focusing on tRNA and non-coding RNA.</title>
        <authorList>
            <person name="Behra P.R.K."/>
            <person name="Pettersson B.M.F."/>
            <person name="Ramesh M."/>
            <person name="Das S."/>
            <person name="Dasgupta S."/>
            <person name="Kirsebom L.A."/>
        </authorList>
    </citation>
    <scope>NUCLEOTIDE SEQUENCE</scope>
    <source>
        <strain evidence="4">DSM 44838</strain>
    </source>
</reference>
<feature type="chain" id="PRO_5040779094" evidence="2">
    <location>
        <begin position="24"/>
        <end position="342"/>
    </location>
</feature>
<name>A0A9X3C2E3_9MYCO</name>
<keyword evidence="2" id="KW-0732">Signal</keyword>
<organism evidence="4 5">
    <name type="scientific">Mycobacterium yunnanensis</name>
    <dbReference type="NCBI Taxonomy" id="368477"/>
    <lineage>
        <taxon>Bacteria</taxon>
        <taxon>Bacillati</taxon>
        <taxon>Actinomycetota</taxon>
        <taxon>Actinomycetes</taxon>
        <taxon>Mycobacteriales</taxon>
        <taxon>Mycobacteriaceae</taxon>
        <taxon>Mycobacterium</taxon>
    </lineage>
</organism>
<dbReference type="InterPro" id="IPR029058">
    <property type="entry name" value="AB_hydrolase_fold"/>
</dbReference>